<protein>
    <recommendedName>
        <fullName evidence="1">DUF3074 domain-containing protein</fullName>
    </recommendedName>
</protein>
<dbReference type="PANTHER" id="PTHR40370:SF1">
    <property type="entry name" value="DUF3074 DOMAIN-CONTAINING PROTEIN"/>
    <property type="match status" value="1"/>
</dbReference>
<dbReference type="EMBL" id="NAJN01000004">
    <property type="protein sequence ID" value="TKA82219.1"/>
    <property type="molecule type" value="Genomic_DNA"/>
</dbReference>
<sequence length="189" mass="20394">MASPTSPSSLLHLRALRPHDLPAHPLLSPYQTATSPDLSTFMTSILSDATTFMDTTLPSTFRPGAVKSSLPSAARVQLLSREISAGEGKAEAWFARRSTHTPQLSSGNASFAEFEAGLLDEHSLHESEYTPGVFDAWKVLDWGAEIAALSRAGGEGEVGRVGEYKAVVMSGEYHSTILSSTRRDWKLFG</sequence>
<proteinExistence type="predicted"/>
<dbReference type="Proteomes" id="UP000308768">
    <property type="component" value="Unassembled WGS sequence"/>
</dbReference>
<comment type="caution">
    <text evidence="2">The sequence shown here is derived from an EMBL/GenBank/DDBJ whole genome shotgun (WGS) entry which is preliminary data.</text>
</comment>
<evidence type="ECO:0000313" key="3">
    <source>
        <dbReference type="Proteomes" id="UP000308768"/>
    </source>
</evidence>
<dbReference type="InterPro" id="IPR024500">
    <property type="entry name" value="DUF3074"/>
</dbReference>
<dbReference type="OrthoDB" id="6423603at2759"/>
<evidence type="ECO:0000313" key="2">
    <source>
        <dbReference type="EMBL" id="TKA82219.1"/>
    </source>
</evidence>
<keyword evidence="3" id="KW-1185">Reference proteome</keyword>
<dbReference type="PANTHER" id="PTHR40370">
    <property type="entry name" value="EXPRESSED PROTEIN"/>
    <property type="match status" value="1"/>
</dbReference>
<dbReference type="Pfam" id="PF11274">
    <property type="entry name" value="DUF3074"/>
    <property type="match status" value="1"/>
</dbReference>
<accession>A0A4V5NK00</accession>
<evidence type="ECO:0000259" key="1">
    <source>
        <dbReference type="Pfam" id="PF11274"/>
    </source>
</evidence>
<feature type="domain" description="DUF3074" evidence="1">
    <location>
        <begin position="93"/>
        <end position="176"/>
    </location>
</feature>
<gene>
    <name evidence="2" type="ORF">B0A49_00404</name>
</gene>
<reference evidence="2 3" key="1">
    <citation type="submission" date="2017-03" db="EMBL/GenBank/DDBJ databases">
        <title>Genomes of endolithic fungi from Antarctica.</title>
        <authorList>
            <person name="Coleine C."/>
            <person name="Masonjones S."/>
            <person name="Stajich J.E."/>
        </authorList>
    </citation>
    <scope>NUCLEOTIDE SEQUENCE [LARGE SCALE GENOMIC DNA]</scope>
    <source>
        <strain evidence="2 3">CCFEE 5187</strain>
    </source>
</reference>
<name>A0A4V5NK00_9PEZI</name>
<dbReference type="AlphaFoldDB" id="A0A4V5NK00"/>
<organism evidence="2 3">
    <name type="scientific">Cryomyces minteri</name>
    <dbReference type="NCBI Taxonomy" id="331657"/>
    <lineage>
        <taxon>Eukaryota</taxon>
        <taxon>Fungi</taxon>
        <taxon>Dikarya</taxon>
        <taxon>Ascomycota</taxon>
        <taxon>Pezizomycotina</taxon>
        <taxon>Dothideomycetes</taxon>
        <taxon>Dothideomycetes incertae sedis</taxon>
        <taxon>Cryomyces</taxon>
    </lineage>
</organism>